<dbReference type="Proteomes" id="UP000822688">
    <property type="component" value="Chromosome 11"/>
</dbReference>
<evidence type="ECO:0000256" key="2">
    <source>
        <dbReference type="SAM" id="SignalP"/>
    </source>
</evidence>
<keyword evidence="2" id="KW-0732">Signal</keyword>
<dbReference type="AlphaFoldDB" id="A0A8T0GE81"/>
<feature type="compositionally biased region" description="Low complexity" evidence="1">
    <location>
        <begin position="37"/>
        <end position="63"/>
    </location>
</feature>
<organism evidence="3 4">
    <name type="scientific">Ceratodon purpureus</name>
    <name type="common">Fire moss</name>
    <name type="synonym">Dicranum purpureum</name>
    <dbReference type="NCBI Taxonomy" id="3225"/>
    <lineage>
        <taxon>Eukaryota</taxon>
        <taxon>Viridiplantae</taxon>
        <taxon>Streptophyta</taxon>
        <taxon>Embryophyta</taxon>
        <taxon>Bryophyta</taxon>
        <taxon>Bryophytina</taxon>
        <taxon>Bryopsida</taxon>
        <taxon>Dicranidae</taxon>
        <taxon>Pseudoditrichales</taxon>
        <taxon>Ditrichaceae</taxon>
        <taxon>Ceratodon</taxon>
    </lineage>
</organism>
<keyword evidence="4" id="KW-1185">Reference proteome</keyword>
<proteinExistence type="predicted"/>
<name>A0A8T0GE81_CERPU</name>
<gene>
    <name evidence="3" type="ORF">KC19_11G152000</name>
</gene>
<feature type="region of interest" description="Disordered" evidence="1">
    <location>
        <begin position="32"/>
        <end position="90"/>
    </location>
</feature>
<dbReference type="EMBL" id="CM026432">
    <property type="protein sequence ID" value="KAG0557716.1"/>
    <property type="molecule type" value="Genomic_DNA"/>
</dbReference>
<feature type="signal peptide" evidence="2">
    <location>
        <begin position="1"/>
        <end position="23"/>
    </location>
</feature>
<evidence type="ECO:0000313" key="3">
    <source>
        <dbReference type="EMBL" id="KAG0557716.1"/>
    </source>
</evidence>
<protein>
    <submittedName>
        <fullName evidence="3">Uncharacterized protein</fullName>
    </submittedName>
</protein>
<evidence type="ECO:0000256" key="1">
    <source>
        <dbReference type="SAM" id="MobiDB-lite"/>
    </source>
</evidence>
<accession>A0A8T0GE81</accession>
<reference evidence="3 4" key="1">
    <citation type="submission" date="2020-06" db="EMBL/GenBank/DDBJ databases">
        <title>WGS assembly of Ceratodon purpureus strain R40.</title>
        <authorList>
            <person name="Carey S.B."/>
            <person name="Jenkins J."/>
            <person name="Shu S."/>
            <person name="Lovell J.T."/>
            <person name="Sreedasyam A."/>
            <person name="Maumus F."/>
            <person name="Tiley G.P."/>
            <person name="Fernandez-Pozo N."/>
            <person name="Barry K."/>
            <person name="Chen C."/>
            <person name="Wang M."/>
            <person name="Lipzen A."/>
            <person name="Daum C."/>
            <person name="Saski C.A."/>
            <person name="Payton A.C."/>
            <person name="Mcbreen J.C."/>
            <person name="Conrad R.E."/>
            <person name="Kollar L.M."/>
            <person name="Olsson S."/>
            <person name="Huttunen S."/>
            <person name="Landis J.B."/>
            <person name="Wickett N.J."/>
            <person name="Johnson M.G."/>
            <person name="Rensing S.A."/>
            <person name="Grimwood J."/>
            <person name="Schmutz J."/>
            <person name="Mcdaniel S.F."/>
        </authorList>
    </citation>
    <scope>NUCLEOTIDE SEQUENCE [LARGE SCALE GENOMIC DNA]</scope>
    <source>
        <strain evidence="3 4">R40</strain>
    </source>
</reference>
<feature type="chain" id="PRO_5035869696" evidence="2">
    <location>
        <begin position="24"/>
        <end position="90"/>
    </location>
</feature>
<evidence type="ECO:0000313" key="4">
    <source>
        <dbReference type="Proteomes" id="UP000822688"/>
    </source>
</evidence>
<comment type="caution">
    <text evidence="3">The sequence shown here is derived from an EMBL/GenBank/DDBJ whole genome shotgun (WGS) entry which is preliminary data.</text>
</comment>
<sequence>MAFIKYVLIFLISIFMLQSTINAQRGPFQNGRSPRIFNGTNPFPFPTNGNNPFPLTNNGTNPFLAPNNTSSPFPPRRRGGGRRGGPTTQN</sequence>